<protein>
    <submittedName>
        <fullName evidence="1">Uncharacterized protein</fullName>
    </submittedName>
</protein>
<dbReference type="AlphaFoldDB" id="A0A8X6XKJ9"/>
<accession>A0A8X6XKJ9</accession>
<reference evidence="1" key="1">
    <citation type="submission" date="2020-08" db="EMBL/GenBank/DDBJ databases">
        <title>Multicomponent nature underlies the extraordinary mechanical properties of spider dragline silk.</title>
        <authorList>
            <person name="Kono N."/>
            <person name="Nakamura H."/>
            <person name="Mori M."/>
            <person name="Yoshida Y."/>
            <person name="Ohtoshi R."/>
            <person name="Malay A.D."/>
            <person name="Moran D.A.P."/>
            <person name="Tomita M."/>
            <person name="Numata K."/>
            <person name="Arakawa K."/>
        </authorList>
    </citation>
    <scope>NUCLEOTIDE SEQUENCE</scope>
</reference>
<organism evidence="1 2">
    <name type="scientific">Trichonephila inaurata madagascariensis</name>
    <dbReference type="NCBI Taxonomy" id="2747483"/>
    <lineage>
        <taxon>Eukaryota</taxon>
        <taxon>Metazoa</taxon>
        <taxon>Ecdysozoa</taxon>
        <taxon>Arthropoda</taxon>
        <taxon>Chelicerata</taxon>
        <taxon>Arachnida</taxon>
        <taxon>Araneae</taxon>
        <taxon>Araneomorphae</taxon>
        <taxon>Entelegynae</taxon>
        <taxon>Araneoidea</taxon>
        <taxon>Nephilidae</taxon>
        <taxon>Trichonephila</taxon>
        <taxon>Trichonephila inaurata</taxon>
    </lineage>
</organism>
<name>A0A8X6XKJ9_9ARAC</name>
<dbReference type="EMBL" id="BMAV01009688">
    <property type="protein sequence ID" value="GFY54104.1"/>
    <property type="molecule type" value="Genomic_DNA"/>
</dbReference>
<gene>
    <name evidence="1" type="primary">C0J52_21550</name>
    <name evidence="1" type="ORF">TNIN_90181</name>
</gene>
<sequence length="89" mass="10544">MAEDRRWTLLELERASGIEKPTVHRILRNELHLRKIAERWVPHALTEAQRWLCYAICSEHFACWQQDGDQFLSRIIAIAIRTRTKTSVC</sequence>
<keyword evidence="2" id="KW-1185">Reference proteome</keyword>
<comment type="caution">
    <text evidence="1">The sequence shown here is derived from an EMBL/GenBank/DDBJ whole genome shotgun (WGS) entry which is preliminary data.</text>
</comment>
<proteinExistence type="predicted"/>
<evidence type="ECO:0000313" key="1">
    <source>
        <dbReference type="EMBL" id="GFY54104.1"/>
    </source>
</evidence>
<evidence type="ECO:0000313" key="2">
    <source>
        <dbReference type="Proteomes" id="UP000886998"/>
    </source>
</evidence>
<dbReference type="Proteomes" id="UP000886998">
    <property type="component" value="Unassembled WGS sequence"/>
</dbReference>
<dbReference type="OrthoDB" id="10017160at2759"/>